<proteinExistence type="predicted"/>
<evidence type="ECO:0000313" key="3">
    <source>
        <dbReference type="Proteomes" id="UP000230154"/>
    </source>
</evidence>
<sequence length="117" mass="13683">MQDLQEVFQRLQENKKKLKDLKASYRDALLTSQQYVEVSDELKVFKEKKKEIENVTRGQFAAEFMQIEDLKIDLASDMELISDIALTQIMKGETVAVKDEYENEYEPIIKVNFKKSA</sequence>
<keyword evidence="1" id="KW-0175">Coiled coil</keyword>
<dbReference type="Proteomes" id="UP000230154">
    <property type="component" value="Unassembled WGS sequence"/>
</dbReference>
<protein>
    <submittedName>
        <fullName evidence="2">Uncharacterized protein</fullName>
    </submittedName>
</protein>
<reference evidence="3" key="1">
    <citation type="submission" date="2017-09" db="EMBL/GenBank/DDBJ databases">
        <title>Depth-based differentiation of microbial function through sediment-hosted aquifers and enrichment of novel symbionts in the deep terrestrial subsurface.</title>
        <authorList>
            <person name="Probst A.J."/>
            <person name="Ladd B."/>
            <person name="Jarett J.K."/>
            <person name="Geller-Mcgrath D.E."/>
            <person name="Sieber C.M.K."/>
            <person name="Emerson J.B."/>
            <person name="Anantharaman K."/>
            <person name="Thomas B.C."/>
            <person name="Malmstrom R."/>
            <person name="Stieglmeier M."/>
            <person name="Klingl A."/>
            <person name="Woyke T."/>
            <person name="Ryan C.M."/>
            <person name="Banfield J.F."/>
        </authorList>
    </citation>
    <scope>NUCLEOTIDE SEQUENCE [LARGE SCALE GENOMIC DNA]</scope>
</reference>
<organism evidence="2 3">
    <name type="scientific">Candidatus Magasanikbacteria bacterium CG10_big_fil_rev_8_21_14_0_10_47_10</name>
    <dbReference type="NCBI Taxonomy" id="1974652"/>
    <lineage>
        <taxon>Bacteria</taxon>
        <taxon>Candidatus Magasanikiibacteriota</taxon>
    </lineage>
</organism>
<dbReference type="EMBL" id="PFCB01000033">
    <property type="protein sequence ID" value="PIR73972.1"/>
    <property type="molecule type" value="Genomic_DNA"/>
</dbReference>
<name>A0A2H0TPA3_9BACT</name>
<evidence type="ECO:0000313" key="2">
    <source>
        <dbReference type="EMBL" id="PIR73972.1"/>
    </source>
</evidence>
<accession>A0A2H0TPA3</accession>
<evidence type="ECO:0000256" key="1">
    <source>
        <dbReference type="SAM" id="Coils"/>
    </source>
</evidence>
<dbReference type="AlphaFoldDB" id="A0A2H0TPA3"/>
<gene>
    <name evidence="2" type="ORF">COU35_04935</name>
</gene>
<feature type="coiled-coil region" evidence="1">
    <location>
        <begin position="1"/>
        <end position="55"/>
    </location>
</feature>
<comment type="caution">
    <text evidence="2">The sequence shown here is derived from an EMBL/GenBank/DDBJ whole genome shotgun (WGS) entry which is preliminary data.</text>
</comment>